<evidence type="ECO:0008006" key="3">
    <source>
        <dbReference type="Google" id="ProtNLM"/>
    </source>
</evidence>
<name>A0A2M8LHR0_9BACT</name>
<dbReference type="InterPro" id="IPR036412">
    <property type="entry name" value="HAD-like_sf"/>
</dbReference>
<comment type="caution">
    <text evidence="1">The sequence shown here is derived from an EMBL/GenBank/DDBJ whole genome shotgun (WGS) entry which is preliminary data.</text>
</comment>
<reference evidence="2" key="1">
    <citation type="submission" date="2017-09" db="EMBL/GenBank/DDBJ databases">
        <title>Depth-based differentiation of microbial function through sediment-hosted aquifers and enrichment of novel symbionts in the deep terrestrial subsurface.</title>
        <authorList>
            <person name="Probst A.J."/>
            <person name="Ladd B."/>
            <person name="Jarett J.K."/>
            <person name="Geller-Mcgrath D.E."/>
            <person name="Sieber C.M.K."/>
            <person name="Emerson J.B."/>
            <person name="Anantharaman K."/>
            <person name="Thomas B.C."/>
            <person name="Malmstrom R."/>
            <person name="Stieglmeier M."/>
            <person name="Klingl A."/>
            <person name="Woyke T."/>
            <person name="Ryan C.M."/>
            <person name="Banfield J.F."/>
        </authorList>
    </citation>
    <scope>NUCLEOTIDE SEQUENCE [LARGE SCALE GENOMIC DNA]</scope>
</reference>
<evidence type="ECO:0000313" key="2">
    <source>
        <dbReference type="Proteomes" id="UP000231436"/>
    </source>
</evidence>
<protein>
    <recommendedName>
        <fullName evidence="3">HAD family hydrolase</fullName>
    </recommendedName>
</protein>
<sequence length="254" mass="29675">MKSLENTLIYSSLQNIEPIFLSFSLFGIKWLVGGDMRQQDIILWDFDHTILNTEQGLYGPLLDQLAKEIARERQFVDEMFVRANDQTFTFSIFFELLGIDRSLWGALEAELQADLRRRMPDCLYPGVLEVIKQQHERGSRQVLVTAGDPDYQRWKFGSLESLQPFFASEDRHFVPLSGSKADVVVEHLDLRHRLTFIDDSARWHYELLSRTSRVRHLRAMWPDTLGVLSHRDDGYLWGVFQSAEELKRLLANDR</sequence>
<dbReference type="EMBL" id="PFEU01000008">
    <property type="protein sequence ID" value="PJE76977.1"/>
    <property type="molecule type" value="Genomic_DNA"/>
</dbReference>
<dbReference type="SUPFAM" id="SSF56784">
    <property type="entry name" value="HAD-like"/>
    <property type="match status" value="1"/>
</dbReference>
<evidence type="ECO:0000313" key="1">
    <source>
        <dbReference type="EMBL" id="PJE76977.1"/>
    </source>
</evidence>
<organism evidence="1 2">
    <name type="scientific">Candidatus Uhrbacteria bacterium CG10_big_fil_rev_8_21_14_0_10_48_16</name>
    <dbReference type="NCBI Taxonomy" id="1975038"/>
    <lineage>
        <taxon>Bacteria</taxon>
        <taxon>Candidatus Uhriibacteriota</taxon>
    </lineage>
</organism>
<accession>A0A2M8LHR0</accession>
<dbReference type="AlphaFoldDB" id="A0A2M8LHR0"/>
<proteinExistence type="predicted"/>
<dbReference type="InterPro" id="IPR023214">
    <property type="entry name" value="HAD_sf"/>
</dbReference>
<dbReference type="Proteomes" id="UP000231436">
    <property type="component" value="Unassembled WGS sequence"/>
</dbReference>
<dbReference type="Gene3D" id="3.40.50.1000">
    <property type="entry name" value="HAD superfamily/HAD-like"/>
    <property type="match status" value="1"/>
</dbReference>
<dbReference type="Pfam" id="PF12710">
    <property type="entry name" value="HAD"/>
    <property type="match status" value="1"/>
</dbReference>
<gene>
    <name evidence="1" type="ORF">COV05_02180</name>
</gene>